<keyword evidence="2" id="KW-1185">Reference proteome</keyword>
<evidence type="ECO:0000313" key="2">
    <source>
        <dbReference type="Proteomes" id="UP001465153"/>
    </source>
</evidence>
<organism evidence="1 2">
    <name type="scientific">Sessilibacter corallicola</name>
    <dbReference type="NCBI Taxonomy" id="2904075"/>
    <lineage>
        <taxon>Bacteria</taxon>
        <taxon>Pseudomonadati</taxon>
        <taxon>Pseudomonadota</taxon>
        <taxon>Gammaproteobacteria</taxon>
        <taxon>Cellvibrionales</taxon>
        <taxon>Cellvibrionaceae</taxon>
        <taxon>Sessilibacter</taxon>
    </lineage>
</organism>
<accession>A0ABQ0ADF4</accession>
<dbReference type="RefSeq" id="WP_353304142.1">
    <property type="nucleotide sequence ID" value="NZ_BAABWN010000014.1"/>
</dbReference>
<evidence type="ECO:0000313" key="1">
    <source>
        <dbReference type="EMBL" id="GAA6169666.1"/>
    </source>
</evidence>
<protein>
    <recommendedName>
        <fullName evidence="3">Aldehyde dehydrogenase family protein</fullName>
    </recommendedName>
</protein>
<gene>
    <name evidence="1" type="ORF">NBRC116591_34770</name>
</gene>
<evidence type="ECO:0008006" key="3">
    <source>
        <dbReference type="Google" id="ProtNLM"/>
    </source>
</evidence>
<comment type="caution">
    <text evidence="1">The sequence shown here is derived from an EMBL/GenBank/DDBJ whole genome shotgun (WGS) entry which is preliminary data.</text>
</comment>
<name>A0ABQ0ADF4_9GAMM</name>
<dbReference type="InterPro" id="IPR016162">
    <property type="entry name" value="Ald_DH_N"/>
</dbReference>
<sequence>MNIQLNDNSLFKSQAYIDGHWVDGDSGSTLEVLANVASVGVTKTKRAIAAAQV</sequence>
<dbReference type="Gene3D" id="3.40.605.10">
    <property type="entry name" value="Aldehyde Dehydrogenase, Chain A, domain 1"/>
    <property type="match status" value="1"/>
</dbReference>
<reference evidence="1 2" key="1">
    <citation type="submission" date="2024-04" db="EMBL/GenBank/DDBJ databases">
        <title>Draft genome sequence of Sessilibacter corallicola NBRC 116591.</title>
        <authorList>
            <person name="Miyakawa T."/>
            <person name="Kusuya Y."/>
            <person name="Miura T."/>
        </authorList>
    </citation>
    <scope>NUCLEOTIDE SEQUENCE [LARGE SCALE GENOMIC DNA]</scope>
    <source>
        <strain evidence="1 2">KU-00831-HH</strain>
    </source>
</reference>
<dbReference type="Proteomes" id="UP001465153">
    <property type="component" value="Unassembled WGS sequence"/>
</dbReference>
<dbReference type="EMBL" id="BAABWN010000014">
    <property type="protein sequence ID" value="GAA6169666.1"/>
    <property type="molecule type" value="Genomic_DNA"/>
</dbReference>
<proteinExistence type="predicted"/>